<dbReference type="AlphaFoldDB" id="A0A8X7BPN3"/>
<organism evidence="1 2">
    <name type="scientific">Trichonephila inaurata madagascariensis</name>
    <dbReference type="NCBI Taxonomy" id="2747483"/>
    <lineage>
        <taxon>Eukaryota</taxon>
        <taxon>Metazoa</taxon>
        <taxon>Ecdysozoa</taxon>
        <taxon>Arthropoda</taxon>
        <taxon>Chelicerata</taxon>
        <taxon>Arachnida</taxon>
        <taxon>Araneae</taxon>
        <taxon>Araneomorphae</taxon>
        <taxon>Entelegynae</taxon>
        <taxon>Araneoidea</taxon>
        <taxon>Nephilidae</taxon>
        <taxon>Trichonephila</taxon>
        <taxon>Trichonephila inaurata</taxon>
    </lineage>
</organism>
<dbReference type="Proteomes" id="UP000886998">
    <property type="component" value="Unassembled WGS sequence"/>
</dbReference>
<gene>
    <name evidence="1" type="ORF">TNIN_481511</name>
</gene>
<keyword evidence="2" id="KW-1185">Reference proteome</keyword>
<reference evidence="1" key="1">
    <citation type="submission" date="2020-08" db="EMBL/GenBank/DDBJ databases">
        <title>Multicomponent nature underlies the extraordinary mechanical properties of spider dragline silk.</title>
        <authorList>
            <person name="Kono N."/>
            <person name="Nakamura H."/>
            <person name="Mori M."/>
            <person name="Yoshida Y."/>
            <person name="Ohtoshi R."/>
            <person name="Malay A.D."/>
            <person name="Moran D.A.P."/>
            <person name="Tomita M."/>
            <person name="Numata K."/>
            <person name="Arakawa K."/>
        </authorList>
    </citation>
    <scope>NUCLEOTIDE SEQUENCE</scope>
</reference>
<dbReference type="EMBL" id="BMAV01001602">
    <property type="protein sequence ID" value="GFY39961.1"/>
    <property type="molecule type" value="Genomic_DNA"/>
</dbReference>
<name>A0A8X7BPN3_9ARAC</name>
<evidence type="ECO:0000313" key="1">
    <source>
        <dbReference type="EMBL" id="GFY39961.1"/>
    </source>
</evidence>
<sequence length="138" mass="15599">MSDLWRGGTKEVTSARCHRVLFQCRIRRCDPLLVAGAAFSFFHPMERGGRVDIATPTDLRGYIKRYEEISSLTLPTINLLKSILGIPHKVRSKRCGNRLASIWKLWISFMWFGETFGVFDCYVLIVGGSVNPLGSLGY</sequence>
<comment type="caution">
    <text evidence="1">The sequence shown here is derived from an EMBL/GenBank/DDBJ whole genome shotgun (WGS) entry which is preliminary data.</text>
</comment>
<protein>
    <submittedName>
        <fullName evidence="1">Uncharacterized protein</fullName>
    </submittedName>
</protein>
<proteinExistence type="predicted"/>
<accession>A0A8X7BPN3</accession>
<evidence type="ECO:0000313" key="2">
    <source>
        <dbReference type="Proteomes" id="UP000886998"/>
    </source>
</evidence>